<feature type="region of interest" description="Disordered" evidence="5">
    <location>
        <begin position="1"/>
        <end position="38"/>
    </location>
</feature>
<evidence type="ECO:0000256" key="6">
    <source>
        <dbReference type="SAM" id="Phobius"/>
    </source>
</evidence>
<dbReference type="EMBL" id="JAZDWU010000010">
    <property type="protein sequence ID" value="KAK9987863.1"/>
    <property type="molecule type" value="Genomic_DNA"/>
</dbReference>
<feature type="transmembrane region" description="Helical" evidence="6">
    <location>
        <begin position="79"/>
        <end position="98"/>
    </location>
</feature>
<evidence type="ECO:0000313" key="8">
    <source>
        <dbReference type="Proteomes" id="UP001459277"/>
    </source>
</evidence>
<keyword evidence="3 6" id="KW-1133">Transmembrane helix</keyword>
<keyword evidence="8" id="KW-1185">Reference proteome</keyword>
<proteinExistence type="predicted"/>
<evidence type="ECO:0000313" key="7">
    <source>
        <dbReference type="EMBL" id="KAK9987863.1"/>
    </source>
</evidence>
<accession>A0AAW2BQD2</accession>
<evidence type="ECO:0000256" key="3">
    <source>
        <dbReference type="ARBA" id="ARBA00022989"/>
    </source>
</evidence>
<keyword evidence="2 6" id="KW-0812">Transmembrane</keyword>
<organism evidence="7 8">
    <name type="scientific">Lithocarpus litseifolius</name>
    <dbReference type="NCBI Taxonomy" id="425828"/>
    <lineage>
        <taxon>Eukaryota</taxon>
        <taxon>Viridiplantae</taxon>
        <taxon>Streptophyta</taxon>
        <taxon>Embryophyta</taxon>
        <taxon>Tracheophyta</taxon>
        <taxon>Spermatophyta</taxon>
        <taxon>Magnoliopsida</taxon>
        <taxon>eudicotyledons</taxon>
        <taxon>Gunneridae</taxon>
        <taxon>Pentapetalae</taxon>
        <taxon>rosids</taxon>
        <taxon>fabids</taxon>
        <taxon>Fagales</taxon>
        <taxon>Fagaceae</taxon>
        <taxon>Lithocarpus</taxon>
    </lineage>
</organism>
<name>A0AAW2BQD2_9ROSI</name>
<dbReference type="AlphaFoldDB" id="A0AAW2BQD2"/>
<dbReference type="Proteomes" id="UP001459277">
    <property type="component" value="Unassembled WGS sequence"/>
</dbReference>
<reference evidence="7 8" key="1">
    <citation type="submission" date="2024-01" db="EMBL/GenBank/DDBJ databases">
        <title>A telomere-to-telomere, gap-free genome of sweet tea (Lithocarpus litseifolius).</title>
        <authorList>
            <person name="Zhou J."/>
        </authorList>
    </citation>
    <scope>NUCLEOTIDE SEQUENCE [LARGE SCALE GENOMIC DNA]</scope>
    <source>
        <strain evidence="7">Zhou-2022a</strain>
        <tissue evidence="7">Leaf</tissue>
    </source>
</reference>
<evidence type="ECO:0000256" key="2">
    <source>
        <dbReference type="ARBA" id="ARBA00022692"/>
    </source>
</evidence>
<dbReference type="GO" id="GO:0016020">
    <property type="term" value="C:membrane"/>
    <property type="evidence" value="ECO:0007669"/>
    <property type="project" value="UniProtKB-SubCell"/>
</dbReference>
<comment type="caution">
    <text evidence="7">The sequence shown here is derived from an EMBL/GenBank/DDBJ whole genome shotgun (WGS) entry which is preliminary data.</text>
</comment>
<protein>
    <submittedName>
        <fullName evidence="7">Uncharacterized protein</fullName>
    </submittedName>
</protein>
<feature type="compositionally biased region" description="Polar residues" evidence="5">
    <location>
        <begin position="1"/>
        <end position="11"/>
    </location>
</feature>
<sequence>MQKQSPLTETHGTLLRPRFNNTHPNRHGPPRQPISPIHRPPFLSTRQLGFIVFSTLIWIPFAIKKIVKGKTLLQDPKLLLANSVFVYFFSVSGAMHSIEIREMLLWGSKED</sequence>
<dbReference type="Pfam" id="PF04756">
    <property type="entry name" value="OST3_OST6"/>
    <property type="match status" value="1"/>
</dbReference>
<dbReference type="InterPro" id="IPR021149">
    <property type="entry name" value="OligosaccharylTrfase_OST3/OST6"/>
</dbReference>
<comment type="subcellular location">
    <subcellularLocation>
        <location evidence="1">Membrane</location>
        <topology evidence="1">Multi-pass membrane protein</topology>
    </subcellularLocation>
</comment>
<evidence type="ECO:0000256" key="5">
    <source>
        <dbReference type="SAM" id="MobiDB-lite"/>
    </source>
</evidence>
<keyword evidence="4 6" id="KW-0472">Membrane</keyword>
<evidence type="ECO:0000256" key="4">
    <source>
        <dbReference type="ARBA" id="ARBA00023136"/>
    </source>
</evidence>
<evidence type="ECO:0000256" key="1">
    <source>
        <dbReference type="ARBA" id="ARBA00004141"/>
    </source>
</evidence>
<gene>
    <name evidence="7" type="ORF">SO802_028102</name>
</gene>